<evidence type="ECO:0000259" key="13">
    <source>
        <dbReference type="Pfam" id="PF07732"/>
    </source>
</evidence>
<feature type="domain" description="Plastocyanin-like" evidence="13">
    <location>
        <begin position="77"/>
        <end position="188"/>
    </location>
</feature>
<evidence type="ECO:0000256" key="10">
    <source>
        <dbReference type="SAM" id="SignalP"/>
    </source>
</evidence>
<dbReference type="Proteomes" id="UP001408356">
    <property type="component" value="Unassembled WGS sequence"/>
</dbReference>
<reference evidence="14 15" key="1">
    <citation type="journal article" date="2024" name="J. Plant Pathol.">
        <title>Sequence and assembly of the genome of Seiridium unicorne, isolate CBS 538.82, causal agent of cypress canker disease.</title>
        <authorList>
            <person name="Scali E."/>
            <person name="Rocca G.D."/>
            <person name="Danti R."/>
            <person name="Garbelotto M."/>
            <person name="Barberini S."/>
            <person name="Baroncelli R."/>
            <person name="Emiliani G."/>
        </authorList>
    </citation>
    <scope>NUCLEOTIDE SEQUENCE [LARGE SCALE GENOMIC DNA]</scope>
    <source>
        <strain evidence="14 15">BM-138-508</strain>
    </source>
</reference>
<dbReference type="CDD" id="cd13901">
    <property type="entry name" value="CuRO_3_MaLCC_like"/>
    <property type="match status" value="1"/>
</dbReference>
<evidence type="ECO:0000256" key="6">
    <source>
        <dbReference type="ARBA" id="ARBA00023002"/>
    </source>
</evidence>
<dbReference type="PANTHER" id="PTHR11709:SF87">
    <property type="entry name" value="LACCASE"/>
    <property type="match status" value="1"/>
</dbReference>
<protein>
    <recommendedName>
        <fullName evidence="4">laccase</fullName>
        <ecNumber evidence="4">1.10.3.2</ecNumber>
    </recommendedName>
</protein>
<evidence type="ECO:0000256" key="2">
    <source>
        <dbReference type="ARBA" id="ARBA00001935"/>
    </source>
</evidence>
<evidence type="ECO:0000256" key="5">
    <source>
        <dbReference type="ARBA" id="ARBA00022723"/>
    </source>
</evidence>
<dbReference type="Pfam" id="PF07732">
    <property type="entry name" value="Cu-oxidase_3"/>
    <property type="match status" value="1"/>
</dbReference>
<dbReference type="Gene3D" id="2.60.40.420">
    <property type="entry name" value="Cupredoxins - blue copper proteins"/>
    <property type="match status" value="3"/>
</dbReference>
<evidence type="ECO:0000259" key="11">
    <source>
        <dbReference type="Pfam" id="PF00394"/>
    </source>
</evidence>
<organism evidence="14 15">
    <name type="scientific">Seiridium unicorne</name>
    <dbReference type="NCBI Taxonomy" id="138068"/>
    <lineage>
        <taxon>Eukaryota</taxon>
        <taxon>Fungi</taxon>
        <taxon>Dikarya</taxon>
        <taxon>Ascomycota</taxon>
        <taxon>Pezizomycotina</taxon>
        <taxon>Sordariomycetes</taxon>
        <taxon>Xylariomycetidae</taxon>
        <taxon>Amphisphaeriales</taxon>
        <taxon>Sporocadaceae</taxon>
        <taxon>Seiridium</taxon>
    </lineage>
</organism>
<dbReference type="CDD" id="cd13880">
    <property type="entry name" value="CuRO_2_MaLCC_like"/>
    <property type="match status" value="1"/>
</dbReference>
<keyword evidence="15" id="KW-1185">Reference proteome</keyword>
<dbReference type="CDD" id="cd13854">
    <property type="entry name" value="CuRO_1_MaLCC_like"/>
    <property type="match status" value="1"/>
</dbReference>
<dbReference type="EC" id="1.10.3.2" evidence="4"/>
<dbReference type="InterPro" id="IPR001117">
    <property type="entry name" value="Cu-oxidase_2nd"/>
</dbReference>
<sequence length="578" mass="63572">MQSLLSLKGLVSGLLLAGLASAIPVEDLKPRASTCNTASDRACWQDDFSVTTDYEASTPAGTTRSYSWEVTEVENWIGPDGVEKSYVQLVNGQYPGPTLFADWGDTISVTIKNSLPVNGTSFHWHGLRQFHTNLQDGVNGVTECPIPPGSSKTYTFKAQQYGTSWYHSHTSAQYGNGVWGPIQIEGPASDNYDIDLGVFPINDYYYDSADDLVLLTQRAGPPSSDNILFNGTNINPADSTKGEYAVVSLTPGKRHRLRVINPSVENNFQISLVSHEFTVIATDLVPVNTSTVDNLFVGIGQRYDIIIDADQAVDNYWFNVTMFPTSLCGTSTNLKPASIFRYDGAPDTLPTDQGTVPPDANCQDNTNFEPVISRTADQVALVSDAADPAHELSINFTFVTPITWFVNGSAINVNWDKPVIQYVIDENTDYPRNENLVFVDEKDVWTYWVIQNLSPLPHPMHLHGHDFLVLGHAANTAFTTSLSPTLDYSNPVRRDVTMLPAGGYLVLAFQADNPGNWLFHCHIAWHVSGGLSADFMERRDEQLALISPADLEAYNDNCAAWNAYSPTAPPKIDSGLRM</sequence>
<dbReference type="InterPro" id="IPR033138">
    <property type="entry name" value="Cu_oxidase_CS"/>
</dbReference>
<evidence type="ECO:0000313" key="15">
    <source>
        <dbReference type="Proteomes" id="UP001408356"/>
    </source>
</evidence>
<dbReference type="InterPro" id="IPR008972">
    <property type="entry name" value="Cupredoxin"/>
</dbReference>
<feature type="domain" description="Plastocyanin-like" evidence="11">
    <location>
        <begin position="198"/>
        <end position="345"/>
    </location>
</feature>
<dbReference type="InterPro" id="IPR011706">
    <property type="entry name" value="Cu-oxidase_C"/>
</dbReference>
<gene>
    <name evidence="14" type="ORF">SUNI508_07143</name>
</gene>
<comment type="catalytic activity">
    <reaction evidence="1">
        <text>4 hydroquinone + O2 = 4 benzosemiquinone + 2 H2O</text>
        <dbReference type="Rhea" id="RHEA:11276"/>
        <dbReference type="ChEBI" id="CHEBI:15377"/>
        <dbReference type="ChEBI" id="CHEBI:15379"/>
        <dbReference type="ChEBI" id="CHEBI:17594"/>
        <dbReference type="ChEBI" id="CHEBI:17977"/>
        <dbReference type="EC" id="1.10.3.2"/>
    </reaction>
</comment>
<evidence type="ECO:0000256" key="8">
    <source>
        <dbReference type="ARBA" id="ARBA00023180"/>
    </source>
</evidence>
<name>A0ABR2UYF8_9PEZI</name>
<dbReference type="PROSITE" id="PS00080">
    <property type="entry name" value="MULTICOPPER_OXIDASE2"/>
    <property type="match status" value="1"/>
</dbReference>
<evidence type="ECO:0000256" key="7">
    <source>
        <dbReference type="ARBA" id="ARBA00023008"/>
    </source>
</evidence>
<accession>A0ABR2UYF8</accession>
<evidence type="ECO:0000313" key="14">
    <source>
        <dbReference type="EMBL" id="KAK9419657.1"/>
    </source>
</evidence>
<dbReference type="SUPFAM" id="SSF49503">
    <property type="entry name" value="Cupredoxins"/>
    <property type="match status" value="3"/>
</dbReference>
<evidence type="ECO:0000256" key="1">
    <source>
        <dbReference type="ARBA" id="ARBA00000349"/>
    </source>
</evidence>
<dbReference type="InterPro" id="IPR011707">
    <property type="entry name" value="Cu-oxidase-like_N"/>
</dbReference>
<proteinExistence type="inferred from homology"/>
<evidence type="ECO:0000259" key="12">
    <source>
        <dbReference type="Pfam" id="PF07731"/>
    </source>
</evidence>
<feature type="domain" description="Plastocyanin-like" evidence="12">
    <location>
        <begin position="421"/>
        <end position="539"/>
    </location>
</feature>
<dbReference type="EMBL" id="JARVKF010000299">
    <property type="protein sequence ID" value="KAK9419657.1"/>
    <property type="molecule type" value="Genomic_DNA"/>
</dbReference>
<comment type="caution">
    <text evidence="14">The sequence shown here is derived from an EMBL/GenBank/DDBJ whole genome shotgun (WGS) entry which is preliminary data.</text>
</comment>
<comment type="similarity">
    <text evidence="3">Belongs to the multicopper oxidase family.</text>
</comment>
<dbReference type="PANTHER" id="PTHR11709">
    <property type="entry name" value="MULTI-COPPER OXIDASE"/>
    <property type="match status" value="1"/>
</dbReference>
<evidence type="ECO:0000256" key="9">
    <source>
        <dbReference type="ARBA" id="ARBA00023185"/>
    </source>
</evidence>
<dbReference type="Pfam" id="PF00394">
    <property type="entry name" value="Cu-oxidase"/>
    <property type="match status" value="1"/>
</dbReference>
<dbReference type="Pfam" id="PF07731">
    <property type="entry name" value="Cu-oxidase_2"/>
    <property type="match status" value="1"/>
</dbReference>
<evidence type="ECO:0000256" key="4">
    <source>
        <dbReference type="ARBA" id="ARBA00012297"/>
    </source>
</evidence>
<comment type="cofactor">
    <cofactor evidence="2">
        <name>Cu cation</name>
        <dbReference type="ChEBI" id="CHEBI:23378"/>
    </cofactor>
</comment>
<feature type="signal peptide" evidence="10">
    <location>
        <begin position="1"/>
        <end position="22"/>
    </location>
</feature>
<dbReference type="InterPro" id="IPR045087">
    <property type="entry name" value="Cu-oxidase_fam"/>
</dbReference>
<keyword evidence="8" id="KW-0325">Glycoprotein</keyword>
<dbReference type="InterPro" id="IPR002355">
    <property type="entry name" value="Cu_oxidase_Cu_BS"/>
</dbReference>
<keyword evidence="9" id="KW-0439">Lignin degradation</keyword>
<dbReference type="PROSITE" id="PS00079">
    <property type="entry name" value="MULTICOPPER_OXIDASE1"/>
    <property type="match status" value="1"/>
</dbReference>
<feature type="chain" id="PRO_5047325353" description="laccase" evidence="10">
    <location>
        <begin position="23"/>
        <end position="578"/>
    </location>
</feature>
<keyword evidence="6" id="KW-0560">Oxidoreductase</keyword>
<keyword evidence="10" id="KW-0732">Signal</keyword>
<keyword evidence="5" id="KW-0479">Metal-binding</keyword>
<evidence type="ECO:0000256" key="3">
    <source>
        <dbReference type="ARBA" id="ARBA00010609"/>
    </source>
</evidence>
<keyword evidence="7" id="KW-0186">Copper</keyword>